<dbReference type="PROSITE" id="PS51257">
    <property type="entry name" value="PROKAR_LIPOPROTEIN"/>
    <property type="match status" value="1"/>
</dbReference>
<evidence type="ECO:0008006" key="4">
    <source>
        <dbReference type="Google" id="ProtNLM"/>
    </source>
</evidence>
<name>A0A840VEG5_9PROT</name>
<sequence>MKRLLAALPLCALAACSSSEPPPSFAPLDYSYLRPITLKVANLSVVNNYVPGPDEAALEAKDPAPPGPVLLGMLQHRLQASGQPGSGTVTIQNASITQANGNLNGAMTVDLNLTSADGRSTGFAEASVTASQTAPDSGDPADMQAALYQMTKRLMDQMNVQLPYQILHNVRSWVVYTGAGTGGGAAASGGAGGGVIQASPLSAPAGTAVPSAPALAVPATGAVNTNTAVPNYLPGAGPAALGMPAQ</sequence>
<feature type="signal peptide" evidence="1">
    <location>
        <begin position="1"/>
        <end position="26"/>
    </location>
</feature>
<feature type="chain" id="PRO_5032822550" description="Lipoprotein" evidence="1">
    <location>
        <begin position="27"/>
        <end position="246"/>
    </location>
</feature>
<comment type="caution">
    <text evidence="2">The sequence shown here is derived from an EMBL/GenBank/DDBJ whole genome shotgun (WGS) entry which is preliminary data.</text>
</comment>
<accession>A0A840VEG5</accession>
<organism evidence="2 3">
    <name type="scientific">Acidocella aromatica</name>
    <dbReference type="NCBI Taxonomy" id="1303579"/>
    <lineage>
        <taxon>Bacteria</taxon>
        <taxon>Pseudomonadati</taxon>
        <taxon>Pseudomonadota</taxon>
        <taxon>Alphaproteobacteria</taxon>
        <taxon>Acetobacterales</taxon>
        <taxon>Acidocellaceae</taxon>
        <taxon>Acidocella</taxon>
    </lineage>
</organism>
<evidence type="ECO:0000256" key="1">
    <source>
        <dbReference type="SAM" id="SignalP"/>
    </source>
</evidence>
<gene>
    <name evidence="2" type="ORF">HNP71_001526</name>
</gene>
<evidence type="ECO:0000313" key="2">
    <source>
        <dbReference type="EMBL" id="MBB5373267.1"/>
    </source>
</evidence>
<dbReference type="AlphaFoldDB" id="A0A840VEG5"/>
<keyword evidence="1" id="KW-0732">Signal</keyword>
<dbReference type="RefSeq" id="WP_183266275.1">
    <property type="nucleotide sequence ID" value="NZ_JACHFJ010000005.1"/>
</dbReference>
<reference evidence="2 3" key="1">
    <citation type="submission" date="2020-08" db="EMBL/GenBank/DDBJ databases">
        <title>Genomic Encyclopedia of Type Strains, Phase IV (KMG-IV): sequencing the most valuable type-strain genomes for metagenomic binning, comparative biology and taxonomic classification.</title>
        <authorList>
            <person name="Goeker M."/>
        </authorList>
    </citation>
    <scope>NUCLEOTIDE SEQUENCE [LARGE SCALE GENOMIC DNA]</scope>
    <source>
        <strain evidence="2 3">DSM 27026</strain>
    </source>
</reference>
<evidence type="ECO:0000313" key="3">
    <source>
        <dbReference type="Proteomes" id="UP000553706"/>
    </source>
</evidence>
<dbReference type="EMBL" id="JACHFJ010000005">
    <property type="protein sequence ID" value="MBB5373267.1"/>
    <property type="molecule type" value="Genomic_DNA"/>
</dbReference>
<keyword evidence="3" id="KW-1185">Reference proteome</keyword>
<protein>
    <recommendedName>
        <fullName evidence="4">Lipoprotein</fullName>
    </recommendedName>
</protein>
<proteinExistence type="predicted"/>
<dbReference type="Proteomes" id="UP000553706">
    <property type="component" value="Unassembled WGS sequence"/>
</dbReference>